<accession>A0A1D1WA38</accession>
<dbReference type="EMBL" id="BDGG01000035">
    <property type="protein sequence ID" value="GAV09863.1"/>
    <property type="molecule type" value="Genomic_DNA"/>
</dbReference>
<comment type="caution">
    <text evidence="1">The sequence shown here is derived from an EMBL/GenBank/DDBJ whole genome shotgun (WGS) entry which is preliminary data.</text>
</comment>
<sequence>MPGLHGRMGSLGRRIMQAMGYTDTGQEARFAS</sequence>
<keyword evidence="2" id="KW-1185">Reference proteome</keyword>
<feature type="non-terminal residue" evidence="1">
    <location>
        <position position="32"/>
    </location>
</feature>
<evidence type="ECO:0000313" key="1">
    <source>
        <dbReference type="EMBL" id="GAV09863.1"/>
    </source>
</evidence>
<protein>
    <submittedName>
        <fullName evidence="1">Uncharacterized protein</fullName>
    </submittedName>
</protein>
<gene>
    <name evidence="1" type="primary">RvY_19335-1</name>
    <name evidence="1" type="synonym">RvY_19335.1</name>
    <name evidence="1" type="ORF">RvY_19335</name>
</gene>
<dbReference type="AlphaFoldDB" id="A0A1D1WA38"/>
<organism evidence="1 2">
    <name type="scientific">Ramazzottius varieornatus</name>
    <name type="common">Water bear</name>
    <name type="synonym">Tardigrade</name>
    <dbReference type="NCBI Taxonomy" id="947166"/>
    <lineage>
        <taxon>Eukaryota</taxon>
        <taxon>Metazoa</taxon>
        <taxon>Ecdysozoa</taxon>
        <taxon>Tardigrada</taxon>
        <taxon>Eutardigrada</taxon>
        <taxon>Parachela</taxon>
        <taxon>Hypsibioidea</taxon>
        <taxon>Ramazzottiidae</taxon>
        <taxon>Ramazzottius</taxon>
    </lineage>
</organism>
<name>A0A1D1WA38_RAMVA</name>
<dbReference type="Proteomes" id="UP000186922">
    <property type="component" value="Unassembled WGS sequence"/>
</dbReference>
<reference evidence="1 2" key="1">
    <citation type="journal article" date="2016" name="Nat. Commun.">
        <title>Extremotolerant tardigrade genome and improved radiotolerance of human cultured cells by tardigrade-unique protein.</title>
        <authorList>
            <person name="Hashimoto T."/>
            <person name="Horikawa D.D."/>
            <person name="Saito Y."/>
            <person name="Kuwahara H."/>
            <person name="Kozuka-Hata H."/>
            <person name="Shin-I T."/>
            <person name="Minakuchi Y."/>
            <person name="Ohishi K."/>
            <person name="Motoyama A."/>
            <person name="Aizu T."/>
            <person name="Enomoto A."/>
            <person name="Kondo K."/>
            <person name="Tanaka S."/>
            <person name="Hara Y."/>
            <person name="Koshikawa S."/>
            <person name="Sagara H."/>
            <person name="Miura T."/>
            <person name="Yokobori S."/>
            <person name="Miyagawa K."/>
            <person name="Suzuki Y."/>
            <person name="Kubo T."/>
            <person name="Oyama M."/>
            <person name="Kohara Y."/>
            <person name="Fujiyama A."/>
            <person name="Arakawa K."/>
            <person name="Katayama T."/>
            <person name="Toyoda A."/>
            <person name="Kunieda T."/>
        </authorList>
    </citation>
    <scope>NUCLEOTIDE SEQUENCE [LARGE SCALE GENOMIC DNA]</scope>
    <source>
        <strain evidence="1 2">YOKOZUNA-1</strain>
    </source>
</reference>
<evidence type="ECO:0000313" key="2">
    <source>
        <dbReference type="Proteomes" id="UP000186922"/>
    </source>
</evidence>
<proteinExistence type="predicted"/>